<accession>A0AAV3QQW3</accession>
<dbReference type="Proteomes" id="UP001454036">
    <property type="component" value="Unassembled WGS sequence"/>
</dbReference>
<dbReference type="EMBL" id="BAABME010022299">
    <property type="protein sequence ID" value="GAA0165463.1"/>
    <property type="molecule type" value="Genomic_DNA"/>
</dbReference>
<keyword evidence="1" id="KW-1133">Transmembrane helix</keyword>
<evidence type="ECO:0000256" key="1">
    <source>
        <dbReference type="SAM" id="Phobius"/>
    </source>
</evidence>
<comment type="caution">
    <text evidence="2">The sequence shown here is derived from an EMBL/GenBank/DDBJ whole genome shotgun (WGS) entry which is preliminary data.</text>
</comment>
<gene>
    <name evidence="2" type="ORF">LIER_39987</name>
</gene>
<reference evidence="2 3" key="1">
    <citation type="submission" date="2024-01" db="EMBL/GenBank/DDBJ databases">
        <title>The complete chloroplast genome sequence of Lithospermum erythrorhizon: insights into the phylogenetic relationship among Boraginaceae species and the maternal lineages of purple gromwells.</title>
        <authorList>
            <person name="Okada T."/>
            <person name="Watanabe K."/>
        </authorList>
    </citation>
    <scope>NUCLEOTIDE SEQUENCE [LARGE SCALE GENOMIC DNA]</scope>
</reference>
<keyword evidence="1" id="KW-0472">Membrane</keyword>
<organism evidence="2 3">
    <name type="scientific">Lithospermum erythrorhizon</name>
    <name type="common">Purple gromwell</name>
    <name type="synonym">Lithospermum officinale var. erythrorhizon</name>
    <dbReference type="NCBI Taxonomy" id="34254"/>
    <lineage>
        <taxon>Eukaryota</taxon>
        <taxon>Viridiplantae</taxon>
        <taxon>Streptophyta</taxon>
        <taxon>Embryophyta</taxon>
        <taxon>Tracheophyta</taxon>
        <taxon>Spermatophyta</taxon>
        <taxon>Magnoliopsida</taxon>
        <taxon>eudicotyledons</taxon>
        <taxon>Gunneridae</taxon>
        <taxon>Pentapetalae</taxon>
        <taxon>asterids</taxon>
        <taxon>lamiids</taxon>
        <taxon>Boraginales</taxon>
        <taxon>Boraginaceae</taxon>
        <taxon>Boraginoideae</taxon>
        <taxon>Lithospermeae</taxon>
        <taxon>Lithospermum</taxon>
    </lineage>
</organism>
<keyword evidence="3" id="KW-1185">Reference proteome</keyword>
<protein>
    <submittedName>
        <fullName evidence="2">Uncharacterized protein</fullName>
    </submittedName>
</protein>
<sequence length="204" mass="22046">MGKVLANMAQPALTVNTIEQVFDGLPQPTPIANLQGATSGAGPSKIENTWKLNKAGSGRGGVSVLGETITQKMSRRENSTDCAAGADCVVGQDCVITNVEQIVQLSNDSVEPGRTIDRPTELVTACQGCSTDTVAARKTGQSQEEHSTTVHQLLMPVEKAGQLLSKMLVHLQNQILIHFIFTIMIKLYILFTEIEFFTITTRMT</sequence>
<feature type="transmembrane region" description="Helical" evidence="1">
    <location>
        <begin position="175"/>
        <end position="199"/>
    </location>
</feature>
<proteinExistence type="predicted"/>
<evidence type="ECO:0000313" key="3">
    <source>
        <dbReference type="Proteomes" id="UP001454036"/>
    </source>
</evidence>
<dbReference type="AlphaFoldDB" id="A0AAV3QQW3"/>
<keyword evidence="1" id="KW-0812">Transmembrane</keyword>
<name>A0AAV3QQW3_LITER</name>
<evidence type="ECO:0000313" key="2">
    <source>
        <dbReference type="EMBL" id="GAA0165463.1"/>
    </source>
</evidence>